<sequence>MNKIFNLSQNNTSFKKELVAGLTAFFSIVYIIAVNASILKDAGIPLEAGIIATVLSSIIGCFLVAFISNAPLIVVPGMGINALFTYTVVGSLGLNYKEALGAVFISGILFIIIAFSKLSEIISNAIPASIKEAVTVGIGLFIAFIGLQKSALIVSNAHNFVTLGNLTDPVVYVTIINLVIALFLYLKKVPGNFLISIIIGTLISMAFGIVDFNNLQFTSISFSSYKDVFLSFSFAKFSTLPFWTAVFSLVLVLVFENIGILHSQVNGMLNSPEKNAPSLKAISISTILCGLLGTSPTVSTVETAAGITAGGRTGLTSVITGLLFLLSLFFIPFIKFIPNSAISPILIIIGCFMISNVVNIDFNDFTEGFPAFLIIIMIPLTYSIVDGLAFGFISYPIVKLFAKDSRKIPIPMFIISFLFLINFILPHM</sequence>
<dbReference type="EMBL" id="BROD01000001">
    <property type="protein sequence ID" value="GKX68279.1"/>
    <property type="molecule type" value="Genomic_DNA"/>
</dbReference>
<reference evidence="1" key="1">
    <citation type="journal article" date="2025" name="Int. J. Syst. Evol. Microbiol.">
        <title>Inconstantimicrobium mannanitabidum sp. nov., a novel member of the family Clostridiaceae isolated from anoxic soil under the treatment of reductive soil disinfestation.</title>
        <authorList>
            <person name="Ueki A."/>
            <person name="Tonouchi A."/>
            <person name="Honma S."/>
            <person name="Kaku N."/>
            <person name="Ueki K."/>
        </authorList>
    </citation>
    <scope>NUCLEOTIDE SEQUENCE</scope>
    <source>
        <strain evidence="1">TW13</strain>
    </source>
</reference>
<organism evidence="1 2">
    <name type="scientific">Inconstantimicrobium mannanitabidum</name>
    <dbReference type="NCBI Taxonomy" id="1604901"/>
    <lineage>
        <taxon>Bacteria</taxon>
        <taxon>Bacillati</taxon>
        <taxon>Bacillota</taxon>
        <taxon>Clostridia</taxon>
        <taxon>Eubacteriales</taxon>
        <taxon>Clostridiaceae</taxon>
        <taxon>Inconstantimicrobium</taxon>
    </lineage>
</organism>
<dbReference type="Proteomes" id="UP001058074">
    <property type="component" value="Unassembled WGS sequence"/>
</dbReference>
<protein>
    <submittedName>
        <fullName evidence="1">Xanthine/uracil permease</fullName>
    </submittedName>
</protein>
<proteinExistence type="predicted"/>
<gene>
    <name evidence="1" type="ORF">rsdtw13_35370</name>
</gene>
<keyword evidence="2" id="KW-1185">Reference proteome</keyword>
<accession>A0ACB5RGQ2</accession>
<comment type="caution">
    <text evidence="1">The sequence shown here is derived from an EMBL/GenBank/DDBJ whole genome shotgun (WGS) entry which is preliminary data.</text>
</comment>
<evidence type="ECO:0000313" key="1">
    <source>
        <dbReference type="EMBL" id="GKX68279.1"/>
    </source>
</evidence>
<evidence type="ECO:0000313" key="2">
    <source>
        <dbReference type="Proteomes" id="UP001058074"/>
    </source>
</evidence>
<name>A0ACB5RGQ2_9CLOT</name>